<proteinExistence type="predicted"/>
<gene>
    <name evidence="1" type="ORF">U9M48_029414</name>
</gene>
<dbReference type="EMBL" id="CP144750">
    <property type="protein sequence ID" value="WVZ82112.1"/>
    <property type="molecule type" value="Genomic_DNA"/>
</dbReference>
<protein>
    <submittedName>
        <fullName evidence="1">Uncharacterized protein</fullName>
    </submittedName>
</protein>
<organism evidence="1 2">
    <name type="scientific">Paspalum notatum var. saurae</name>
    <dbReference type="NCBI Taxonomy" id="547442"/>
    <lineage>
        <taxon>Eukaryota</taxon>
        <taxon>Viridiplantae</taxon>
        <taxon>Streptophyta</taxon>
        <taxon>Embryophyta</taxon>
        <taxon>Tracheophyta</taxon>
        <taxon>Spermatophyta</taxon>
        <taxon>Magnoliopsida</taxon>
        <taxon>Liliopsida</taxon>
        <taxon>Poales</taxon>
        <taxon>Poaceae</taxon>
        <taxon>PACMAD clade</taxon>
        <taxon>Panicoideae</taxon>
        <taxon>Andropogonodae</taxon>
        <taxon>Paspaleae</taxon>
        <taxon>Paspalinae</taxon>
        <taxon>Paspalum</taxon>
    </lineage>
</organism>
<keyword evidence="2" id="KW-1185">Reference proteome</keyword>
<sequence length="325" mass="37232">MTSPFSIPPSPAGVVSQSDSARFESCRGSSSRRIWQPRRPSSALTWTSLCTRACICKAVLNHVCYPPSPFELGFSHPALCRLQKTIPYKWMMNSDRSAAELERPWIHITTPSKIVISGVEVRGCLMQTGTFSVSLVDAIMRLWTHLDDRMHSDYEKIGLKYKRWRHFLPTTFSVCVRDGSDFLGSDIIKQSFLGDHLKYDVEDCQMVEAIKSSIRHEEIVIDLHKALFSCKDRFFSGWDVSSTGWSTFYLTDFPPKSKFNNTGLYAVHYARNFTGDLLANELKDASESNLSEIRGEILYLLLSIARNFGYKPQELFTALRQWWRQ</sequence>
<accession>A0AAQ3U3B0</accession>
<evidence type="ECO:0000313" key="1">
    <source>
        <dbReference type="EMBL" id="WVZ82112.1"/>
    </source>
</evidence>
<dbReference type="Proteomes" id="UP001341281">
    <property type="component" value="Chromosome 06"/>
</dbReference>
<dbReference type="AlphaFoldDB" id="A0AAQ3U3B0"/>
<reference evidence="1 2" key="1">
    <citation type="submission" date="2024-02" db="EMBL/GenBank/DDBJ databases">
        <title>High-quality chromosome-scale genome assembly of Pensacola bahiagrass (Paspalum notatum Flugge var. saurae).</title>
        <authorList>
            <person name="Vega J.M."/>
            <person name="Podio M."/>
            <person name="Orjuela J."/>
            <person name="Siena L.A."/>
            <person name="Pessino S.C."/>
            <person name="Combes M.C."/>
            <person name="Mariac C."/>
            <person name="Albertini E."/>
            <person name="Pupilli F."/>
            <person name="Ortiz J.P.A."/>
            <person name="Leblanc O."/>
        </authorList>
    </citation>
    <scope>NUCLEOTIDE SEQUENCE [LARGE SCALE GENOMIC DNA]</scope>
    <source>
        <strain evidence="1">R1</strain>
        <tissue evidence="1">Leaf</tissue>
    </source>
</reference>
<evidence type="ECO:0000313" key="2">
    <source>
        <dbReference type="Proteomes" id="UP001341281"/>
    </source>
</evidence>
<name>A0AAQ3U3B0_PASNO</name>